<dbReference type="SUPFAM" id="SSF55874">
    <property type="entry name" value="ATPase domain of HSP90 chaperone/DNA topoisomerase II/histidine kinase"/>
    <property type="match status" value="1"/>
</dbReference>
<keyword evidence="10" id="KW-1133">Transmembrane helix</keyword>
<dbReference type="CDD" id="cd06225">
    <property type="entry name" value="HAMP"/>
    <property type="match status" value="1"/>
</dbReference>
<dbReference type="InterPro" id="IPR036097">
    <property type="entry name" value="HisK_dim/P_sf"/>
</dbReference>
<evidence type="ECO:0000259" key="11">
    <source>
        <dbReference type="PROSITE" id="PS50109"/>
    </source>
</evidence>
<comment type="subcellular location">
    <subcellularLocation>
        <location evidence="2">Membrane</location>
    </subcellularLocation>
</comment>
<dbReference type="Pfam" id="PF02518">
    <property type="entry name" value="HATPase_c"/>
    <property type="match status" value="1"/>
</dbReference>
<evidence type="ECO:0000256" key="2">
    <source>
        <dbReference type="ARBA" id="ARBA00004370"/>
    </source>
</evidence>
<name>A0AA41WHV0_9BACT</name>
<dbReference type="Pfam" id="PF00672">
    <property type="entry name" value="HAMP"/>
    <property type="match status" value="1"/>
</dbReference>
<dbReference type="InterPro" id="IPR036890">
    <property type="entry name" value="HATPase_C_sf"/>
</dbReference>
<dbReference type="SUPFAM" id="SSF47384">
    <property type="entry name" value="Homodimeric domain of signal transducing histidine kinase"/>
    <property type="match status" value="1"/>
</dbReference>
<feature type="transmembrane region" description="Helical" evidence="10">
    <location>
        <begin position="129"/>
        <end position="158"/>
    </location>
</feature>
<dbReference type="InterPro" id="IPR004358">
    <property type="entry name" value="Sig_transdc_His_kin-like_C"/>
</dbReference>
<dbReference type="Gene3D" id="3.30.565.10">
    <property type="entry name" value="Histidine kinase-like ATPase, C-terminal domain"/>
    <property type="match status" value="1"/>
</dbReference>
<evidence type="ECO:0000313" key="13">
    <source>
        <dbReference type="EMBL" id="MCM8749661.1"/>
    </source>
</evidence>
<dbReference type="Pfam" id="PF00512">
    <property type="entry name" value="HisKA"/>
    <property type="match status" value="1"/>
</dbReference>
<feature type="transmembrane region" description="Helical" evidence="10">
    <location>
        <begin position="52"/>
        <end position="73"/>
    </location>
</feature>
<dbReference type="EMBL" id="JAMSLR010000007">
    <property type="protein sequence ID" value="MCM8749661.1"/>
    <property type="molecule type" value="Genomic_DNA"/>
</dbReference>
<dbReference type="SUPFAM" id="SSF158472">
    <property type="entry name" value="HAMP domain-like"/>
    <property type="match status" value="1"/>
</dbReference>
<dbReference type="InterPro" id="IPR050736">
    <property type="entry name" value="Sensor_HK_Regulatory"/>
</dbReference>
<keyword evidence="10" id="KW-0812">Transmembrane</keyword>
<reference evidence="13" key="1">
    <citation type="submission" date="2022-06" db="EMBL/GenBank/DDBJ databases">
        <title>CFH 74404 Thermomicrobiaceae sp.</title>
        <authorList>
            <person name="Ming H."/>
            <person name="Li W.-J."/>
            <person name="Zhao Z."/>
        </authorList>
    </citation>
    <scope>NUCLEOTIDE SEQUENCE</scope>
    <source>
        <strain evidence="13">CFH 74404</strain>
    </source>
</reference>
<comment type="catalytic activity">
    <reaction evidence="1">
        <text>ATP + protein L-histidine = ADP + protein N-phospho-L-histidine.</text>
        <dbReference type="EC" id="2.7.13.3"/>
    </reaction>
</comment>
<dbReference type="CDD" id="cd00082">
    <property type="entry name" value="HisKA"/>
    <property type="match status" value="1"/>
</dbReference>
<dbReference type="GO" id="GO:0016020">
    <property type="term" value="C:membrane"/>
    <property type="evidence" value="ECO:0007669"/>
    <property type="project" value="UniProtKB-SubCell"/>
</dbReference>
<comment type="caution">
    <text evidence="13">The sequence shown here is derived from an EMBL/GenBank/DDBJ whole genome shotgun (WGS) entry which is preliminary data.</text>
</comment>
<feature type="transmembrane region" description="Helical" evidence="10">
    <location>
        <begin position="178"/>
        <end position="201"/>
    </location>
</feature>
<feature type="transmembrane region" description="Helical" evidence="10">
    <location>
        <begin position="232"/>
        <end position="262"/>
    </location>
</feature>
<keyword evidence="8 10" id="KW-0472">Membrane</keyword>
<feature type="transmembrane region" description="Helical" evidence="10">
    <location>
        <begin position="94"/>
        <end position="117"/>
    </location>
</feature>
<evidence type="ECO:0000259" key="12">
    <source>
        <dbReference type="PROSITE" id="PS50885"/>
    </source>
</evidence>
<dbReference type="PROSITE" id="PS50109">
    <property type="entry name" value="HIS_KIN"/>
    <property type="match status" value="1"/>
</dbReference>
<dbReference type="PANTHER" id="PTHR43711:SF1">
    <property type="entry name" value="HISTIDINE KINASE 1"/>
    <property type="match status" value="1"/>
</dbReference>
<dbReference type="SMART" id="SM00388">
    <property type="entry name" value="HisKA"/>
    <property type="match status" value="1"/>
</dbReference>
<organism evidence="13 14">
    <name type="scientific">Thermalbibacter longus</name>
    <dbReference type="NCBI Taxonomy" id="2951981"/>
    <lineage>
        <taxon>Bacteria</taxon>
        <taxon>Pseudomonadati</taxon>
        <taxon>Thermomicrobiota</taxon>
        <taxon>Thermomicrobia</taxon>
        <taxon>Thermomicrobiales</taxon>
        <taxon>Thermomicrobiaceae</taxon>
        <taxon>Thermalbibacter</taxon>
    </lineage>
</organism>
<feature type="coiled-coil region" evidence="9">
    <location>
        <begin position="296"/>
        <end position="337"/>
    </location>
</feature>
<evidence type="ECO:0000256" key="8">
    <source>
        <dbReference type="ARBA" id="ARBA00023136"/>
    </source>
</evidence>
<protein>
    <recommendedName>
        <fullName evidence="3">histidine kinase</fullName>
        <ecNumber evidence="3">2.7.13.3</ecNumber>
    </recommendedName>
</protein>
<dbReference type="EC" id="2.7.13.3" evidence="3"/>
<dbReference type="PROSITE" id="PS50885">
    <property type="entry name" value="HAMP"/>
    <property type="match status" value="1"/>
</dbReference>
<keyword evidence="9" id="KW-0175">Coiled coil</keyword>
<evidence type="ECO:0000256" key="1">
    <source>
        <dbReference type="ARBA" id="ARBA00000085"/>
    </source>
</evidence>
<evidence type="ECO:0000256" key="9">
    <source>
        <dbReference type="SAM" id="Coils"/>
    </source>
</evidence>
<keyword evidence="5" id="KW-0808">Transferase</keyword>
<dbReference type="Proteomes" id="UP001165306">
    <property type="component" value="Unassembled WGS sequence"/>
</dbReference>
<keyword evidence="7" id="KW-0902">Two-component regulatory system</keyword>
<accession>A0AA41WHV0</accession>
<dbReference type="Gene3D" id="6.10.340.10">
    <property type="match status" value="1"/>
</dbReference>
<feature type="domain" description="HAMP" evidence="12">
    <location>
        <begin position="263"/>
        <end position="315"/>
    </location>
</feature>
<dbReference type="InterPro" id="IPR003594">
    <property type="entry name" value="HATPase_dom"/>
</dbReference>
<dbReference type="PRINTS" id="PR00344">
    <property type="entry name" value="BCTRLSENSOR"/>
</dbReference>
<evidence type="ECO:0000313" key="14">
    <source>
        <dbReference type="Proteomes" id="UP001165306"/>
    </source>
</evidence>
<gene>
    <name evidence="13" type="ORF">NET02_10915</name>
</gene>
<evidence type="ECO:0000256" key="10">
    <source>
        <dbReference type="SAM" id="Phobius"/>
    </source>
</evidence>
<dbReference type="FunFam" id="3.30.565.10:FF:000006">
    <property type="entry name" value="Sensor histidine kinase WalK"/>
    <property type="match status" value="1"/>
</dbReference>
<evidence type="ECO:0000256" key="7">
    <source>
        <dbReference type="ARBA" id="ARBA00023012"/>
    </source>
</evidence>
<dbReference type="CDD" id="cd00075">
    <property type="entry name" value="HATPase"/>
    <property type="match status" value="1"/>
</dbReference>
<feature type="domain" description="Histidine kinase" evidence="11">
    <location>
        <begin position="337"/>
        <end position="557"/>
    </location>
</feature>
<evidence type="ECO:0000256" key="3">
    <source>
        <dbReference type="ARBA" id="ARBA00012438"/>
    </source>
</evidence>
<dbReference type="GO" id="GO:0000155">
    <property type="term" value="F:phosphorelay sensor kinase activity"/>
    <property type="evidence" value="ECO:0007669"/>
    <property type="project" value="InterPro"/>
</dbReference>
<evidence type="ECO:0000256" key="4">
    <source>
        <dbReference type="ARBA" id="ARBA00022553"/>
    </source>
</evidence>
<dbReference type="PANTHER" id="PTHR43711">
    <property type="entry name" value="TWO-COMPONENT HISTIDINE KINASE"/>
    <property type="match status" value="1"/>
</dbReference>
<dbReference type="SMART" id="SM00387">
    <property type="entry name" value="HATPase_c"/>
    <property type="match status" value="1"/>
</dbReference>
<dbReference type="AlphaFoldDB" id="A0AA41WHV0"/>
<sequence length="560" mass="60001">MRLKLPSTTRRRGLLEVGIFAFTLTFPVAAVLRPVLGLGVSHPGAPPAASDPWPVFGITMVYTGLLSGLLSAVRLPRPSGSRWRIARAELPLFVMLQLAIGAGVLSGHLVAAFWIAFHDPAATFDRPVYVVSAFAFAVAAMANSSGGYLLCRAAVLAWPAWDRLRRTRLLWALTHAQLVAGLTLAMGVAALLMLLAAAAYFTSPYEPPFGPESLPEGAGPAATFLTWLTTRVLAPVTAILGLGLAALVLILPPAAVISYVALRRTTRRLEELATATSALRAGDLAARVPVNGEDEVARLQADFNAMASELERTLNELQEERDAVARLLQARRELVAAVSHELRTPVSTVRGYLESALAHWNGIPPATLRQDLEVMASEIERLQRLIEDLFTLSRAEIGRLPLAIQPTDVAALVRRCAEAVAPLAWERGRVEVLAETQAALPPALVDPDRLEQVVRNLLANAVRHTPPGGLVLLSALAEDSALIIQVKDTGEGIPSEDLARIWDRFYRGGNARERDESGTGLGLALVKELTEAMGGSVAVESIPGEGSCFTLRLPVARAAR</sequence>
<keyword evidence="14" id="KW-1185">Reference proteome</keyword>
<dbReference type="RefSeq" id="WP_284057445.1">
    <property type="nucleotide sequence ID" value="NZ_JAMSLR010000007.1"/>
</dbReference>
<evidence type="ECO:0000256" key="5">
    <source>
        <dbReference type="ARBA" id="ARBA00022679"/>
    </source>
</evidence>
<dbReference type="SMART" id="SM00304">
    <property type="entry name" value="HAMP"/>
    <property type="match status" value="1"/>
</dbReference>
<dbReference type="InterPro" id="IPR005467">
    <property type="entry name" value="His_kinase_dom"/>
</dbReference>
<dbReference type="Gene3D" id="1.10.287.130">
    <property type="match status" value="1"/>
</dbReference>
<keyword evidence="4" id="KW-0597">Phosphoprotein</keyword>
<dbReference type="FunFam" id="1.10.287.130:FF:000001">
    <property type="entry name" value="Two-component sensor histidine kinase"/>
    <property type="match status" value="1"/>
</dbReference>
<proteinExistence type="predicted"/>
<dbReference type="InterPro" id="IPR003660">
    <property type="entry name" value="HAMP_dom"/>
</dbReference>
<feature type="transmembrane region" description="Helical" evidence="10">
    <location>
        <begin position="12"/>
        <end position="32"/>
    </location>
</feature>
<keyword evidence="6 13" id="KW-0418">Kinase</keyword>
<dbReference type="InterPro" id="IPR003661">
    <property type="entry name" value="HisK_dim/P_dom"/>
</dbReference>
<evidence type="ECO:0000256" key="6">
    <source>
        <dbReference type="ARBA" id="ARBA00022777"/>
    </source>
</evidence>